<name>A0A699TD94_TANCI</name>
<reference evidence="1" key="1">
    <citation type="journal article" date="2019" name="Sci. Rep.">
        <title>Draft genome of Tanacetum cinerariifolium, the natural source of mosquito coil.</title>
        <authorList>
            <person name="Yamashiro T."/>
            <person name="Shiraishi A."/>
            <person name="Satake H."/>
            <person name="Nakayama K."/>
        </authorList>
    </citation>
    <scope>NUCLEOTIDE SEQUENCE</scope>
</reference>
<gene>
    <name evidence="1" type="ORF">Tci_878633</name>
</gene>
<organism evidence="1">
    <name type="scientific">Tanacetum cinerariifolium</name>
    <name type="common">Dalmatian daisy</name>
    <name type="synonym">Chrysanthemum cinerariifolium</name>
    <dbReference type="NCBI Taxonomy" id="118510"/>
    <lineage>
        <taxon>Eukaryota</taxon>
        <taxon>Viridiplantae</taxon>
        <taxon>Streptophyta</taxon>
        <taxon>Embryophyta</taxon>
        <taxon>Tracheophyta</taxon>
        <taxon>Spermatophyta</taxon>
        <taxon>Magnoliopsida</taxon>
        <taxon>eudicotyledons</taxon>
        <taxon>Gunneridae</taxon>
        <taxon>Pentapetalae</taxon>
        <taxon>asterids</taxon>
        <taxon>campanulids</taxon>
        <taxon>Asterales</taxon>
        <taxon>Asteraceae</taxon>
        <taxon>Asteroideae</taxon>
        <taxon>Anthemideae</taxon>
        <taxon>Anthemidinae</taxon>
        <taxon>Tanacetum</taxon>
    </lineage>
</organism>
<sequence length="156" mass="17378">RRGGPCRCCRTQAPARCDPVPGWCPQADPSRRRNTWRRLECFAWHPAGLKRPSLARCFGSASSGREHRSWTSRPRCQLLGMAAAFEHQNAFADQVARIGRARLTVAVDDLRRDLKVRVRKTHLLRAIFGADQTGGGQHGATGFIHLIEQVIKVVSG</sequence>
<feature type="non-terminal residue" evidence="1">
    <location>
        <position position="156"/>
    </location>
</feature>
<dbReference type="EMBL" id="BKCJ011226458">
    <property type="protein sequence ID" value="GFD06664.1"/>
    <property type="molecule type" value="Genomic_DNA"/>
</dbReference>
<protein>
    <submittedName>
        <fullName evidence="1">Uncharacterized protein</fullName>
    </submittedName>
</protein>
<accession>A0A699TD94</accession>
<evidence type="ECO:0000313" key="1">
    <source>
        <dbReference type="EMBL" id="GFD06664.1"/>
    </source>
</evidence>
<feature type="non-terminal residue" evidence="1">
    <location>
        <position position="1"/>
    </location>
</feature>
<proteinExistence type="predicted"/>
<dbReference type="AlphaFoldDB" id="A0A699TD94"/>
<comment type="caution">
    <text evidence="1">The sequence shown here is derived from an EMBL/GenBank/DDBJ whole genome shotgun (WGS) entry which is preliminary data.</text>
</comment>